<dbReference type="HOGENOM" id="CLU_771237_0_0_0"/>
<dbReference type="EMBL" id="AP012338">
    <property type="protein sequence ID" value="BAM02620.1"/>
    <property type="molecule type" value="Genomic_DNA"/>
</dbReference>
<gene>
    <name evidence="2" type="ordered locus">PSMK_04610</name>
</gene>
<accession>I0IBI2</accession>
<dbReference type="STRING" id="1142394.PSMK_04610"/>
<evidence type="ECO:0000256" key="1">
    <source>
        <dbReference type="SAM" id="MobiDB-lite"/>
    </source>
</evidence>
<feature type="compositionally biased region" description="Basic and acidic residues" evidence="1">
    <location>
        <begin position="9"/>
        <end position="23"/>
    </location>
</feature>
<proteinExistence type="predicted"/>
<protein>
    <recommendedName>
        <fullName evidence="4">Glycosyltransferase</fullName>
    </recommendedName>
</protein>
<evidence type="ECO:0000313" key="3">
    <source>
        <dbReference type="Proteomes" id="UP000007881"/>
    </source>
</evidence>
<dbReference type="KEGG" id="phm:PSMK_04610"/>
<dbReference type="Proteomes" id="UP000007881">
    <property type="component" value="Chromosome"/>
</dbReference>
<dbReference type="OrthoDB" id="9795873at2"/>
<reference evidence="2 3" key="1">
    <citation type="submission" date="2012-02" db="EMBL/GenBank/DDBJ databases">
        <title>Complete genome sequence of Phycisphaera mikurensis NBRC 102666.</title>
        <authorList>
            <person name="Ankai A."/>
            <person name="Hosoyama A."/>
            <person name="Terui Y."/>
            <person name="Sekine M."/>
            <person name="Fukai R."/>
            <person name="Kato Y."/>
            <person name="Nakamura S."/>
            <person name="Yamada-Narita S."/>
            <person name="Kawakoshi A."/>
            <person name="Fukunaga Y."/>
            <person name="Yamazaki S."/>
            <person name="Fujita N."/>
        </authorList>
    </citation>
    <scope>NUCLEOTIDE SEQUENCE [LARGE SCALE GENOMIC DNA]</scope>
    <source>
        <strain evidence="3">NBRC 102666 / KCTC 22515 / FYK2301M01</strain>
    </source>
</reference>
<evidence type="ECO:0008006" key="4">
    <source>
        <dbReference type="Google" id="ProtNLM"/>
    </source>
</evidence>
<dbReference type="AlphaFoldDB" id="I0IBI2"/>
<name>I0IBI2_PHYMF</name>
<keyword evidence="3" id="KW-1185">Reference proteome</keyword>
<organism evidence="2 3">
    <name type="scientific">Phycisphaera mikurensis (strain NBRC 102666 / KCTC 22515 / FYK2301M01)</name>
    <dbReference type="NCBI Taxonomy" id="1142394"/>
    <lineage>
        <taxon>Bacteria</taxon>
        <taxon>Pseudomonadati</taxon>
        <taxon>Planctomycetota</taxon>
        <taxon>Phycisphaerae</taxon>
        <taxon>Phycisphaerales</taxon>
        <taxon>Phycisphaeraceae</taxon>
        <taxon>Phycisphaera</taxon>
    </lineage>
</organism>
<dbReference type="eggNOG" id="COG1331">
    <property type="taxonomic scope" value="Bacteria"/>
</dbReference>
<feature type="region of interest" description="Disordered" evidence="1">
    <location>
        <begin position="1"/>
        <end position="23"/>
    </location>
</feature>
<dbReference type="RefSeq" id="WP_014435840.1">
    <property type="nucleotide sequence ID" value="NC_017080.1"/>
</dbReference>
<evidence type="ECO:0000313" key="2">
    <source>
        <dbReference type="EMBL" id="BAM02620.1"/>
    </source>
</evidence>
<sequence length="384" mass="42092">MDPSTSLPRRNDDRRSHRTPERTHRCDLTQLRRMTDDTGLFQHCVFATPDANHGYCIDDNARALIVAVRHAALFGHDEAEISIHRYLGFLHHARNPETGAFRNFMGFDRRWLESVGSNDSQGRTVWALGEAVRLAPDTNTLRLAEGLYHHAIDASEALDSLRAQAFTILGADAFLRRMAGHGPSVAAIERFGRHLHRRLRAHRRGGWPWWEDEVSYDNARLPQALLVAAGRLEDAAMAADALASLDWLWTVQEGETPGGSPCVSIIGNDGWLCRDGTRARFDQQPLEAAALVDACLDAARVADGADAGEDAARWRERATLASGWFHGVNDLGVCLVDPETHACRDGLHPGGVNQNQGAESVLALLMSELDLAADAAQRIPGGTA</sequence>